<keyword evidence="2" id="KW-0732">Signal</keyword>
<feature type="signal peptide" evidence="2">
    <location>
        <begin position="1"/>
        <end position="22"/>
    </location>
</feature>
<evidence type="ECO:0000256" key="1">
    <source>
        <dbReference type="SAM" id="MobiDB-lite"/>
    </source>
</evidence>
<feature type="compositionally biased region" description="Low complexity" evidence="1">
    <location>
        <begin position="22"/>
        <end position="46"/>
    </location>
</feature>
<organism evidence="3 4">
    <name type="scientific">Lysobacter brunescens</name>
    <dbReference type="NCBI Taxonomy" id="262323"/>
    <lineage>
        <taxon>Bacteria</taxon>
        <taxon>Pseudomonadati</taxon>
        <taxon>Pseudomonadota</taxon>
        <taxon>Gammaproteobacteria</taxon>
        <taxon>Lysobacterales</taxon>
        <taxon>Lysobacteraceae</taxon>
        <taxon>Lysobacter</taxon>
    </lineage>
</organism>
<sequence length="458" mass="49366">MRTTSLLPFAIALACAGAPAWAQDLPSQDQPSQDQPSQDPASQAPAVDDTAVPETAVPETDATDDSALPTSPRWTGTASVAAVAASGTRDLDDAGTRFGLALRGRGEWRHSGWRALGEVAFGSDRLAYDAAPWLRQAWLSHASGRVEWRLGRQILSWGRADRLNPTDNLAPRNLRGLVADIDEDRMGLDSASVRLQLGERVNATFLHAPRMRATVLPDGIASIPTLFGGRRVADQVSDSNTQALRIDYAGNALDASISIVDGPSMNPAFVDALPPGFAPHAIQPGVRIVGADFSAALGDRWGVRGEFASTTFDGRAPAGLGDFRYAVLGVERHIDGGWLALAQWVHRRAEREPVALPSLASALNRAVWFQTEARSDAVYLGLNRAQFEGALSGNVGVLQTLDDRGQAWFANVAWRIDDHWNLLARWQHFSGPVDTNLGALRRDSLLLLELRGTWGGSR</sequence>
<evidence type="ECO:0008006" key="5">
    <source>
        <dbReference type="Google" id="ProtNLM"/>
    </source>
</evidence>
<dbReference type="PROSITE" id="PS51257">
    <property type="entry name" value="PROKAR_LIPOPROTEIN"/>
    <property type="match status" value="1"/>
</dbReference>
<evidence type="ECO:0000313" key="4">
    <source>
        <dbReference type="Proteomes" id="UP001597110"/>
    </source>
</evidence>
<protein>
    <recommendedName>
        <fullName evidence="5">Porin</fullName>
    </recommendedName>
</protein>
<comment type="caution">
    <text evidence="3">The sequence shown here is derived from an EMBL/GenBank/DDBJ whole genome shotgun (WGS) entry which is preliminary data.</text>
</comment>
<accession>A0ABW2YF25</accession>
<reference evidence="4" key="1">
    <citation type="journal article" date="2019" name="Int. J. Syst. Evol. Microbiol.">
        <title>The Global Catalogue of Microorganisms (GCM) 10K type strain sequencing project: providing services to taxonomists for standard genome sequencing and annotation.</title>
        <authorList>
            <consortium name="The Broad Institute Genomics Platform"/>
            <consortium name="The Broad Institute Genome Sequencing Center for Infectious Disease"/>
            <person name="Wu L."/>
            <person name="Ma J."/>
        </authorList>
    </citation>
    <scope>NUCLEOTIDE SEQUENCE [LARGE SCALE GENOMIC DNA]</scope>
    <source>
        <strain evidence="4">CCUG 55585</strain>
    </source>
</reference>
<dbReference type="RefSeq" id="WP_386825522.1">
    <property type="nucleotide sequence ID" value="NZ_JBHTIF010000004.1"/>
</dbReference>
<evidence type="ECO:0000313" key="3">
    <source>
        <dbReference type="EMBL" id="MFD0727094.1"/>
    </source>
</evidence>
<feature type="region of interest" description="Disordered" evidence="1">
    <location>
        <begin position="22"/>
        <end position="52"/>
    </location>
</feature>
<name>A0ABW2YF25_9GAMM</name>
<keyword evidence="4" id="KW-1185">Reference proteome</keyword>
<proteinExistence type="predicted"/>
<dbReference type="EMBL" id="JBHTIF010000004">
    <property type="protein sequence ID" value="MFD0727094.1"/>
    <property type="molecule type" value="Genomic_DNA"/>
</dbReference>
<gene>
    <name evidence="3" type="ORF">ACFQ0E_15975</name>
</gene>
<feature type="chain" id="PRO_5046203956" description="Porin" evidence="2">
    <location>
        <begin position="23"/>
        <end position="458"/>
    </location>
</feature>
<evidence type="ECO:0000256" key="2">
    <source>
        <dbReference type="SAM" id="SignalP"/>
    </source>
</evidence>
<dbReference type="SUPFAM" id="SSF56935">
    <property type="entry name" value="Porins"/>
    <property type="match status" value="1"/>
</dbReference>
<dbReference type="Proteomes" id="UP001597110">
    <property type="component" value="Unassembled WGS sequence"/>
</dbReference>